<organism evidence="1 2">
    <name type="scientific">Tunturiibacter empetritectus</name>
    <dbReference type="NCBI Taxonomy" id="3069691"/>
    <lineage>
        <taxon>Bacteria</taxon>
        <taxon>Pseudomonadati</taxon>
        <taxon>Acidobacteriota</taxon>
        <taxon>Terriglobia</taxon>
        <taxon>Terriglobales</taxon>
        <taxon>Acidobacteriaceae</taxon>
        <taxon>Tunturiibacter</taxon>
    </lineage>
</organism>
<evidence type="ECO:0000313" key="1">
    <source>
        <dbReference type="EMBL" id="MBB5316516.1"/>
    </source>
</evidence>
<dbReference type="Gene3D" id="3.10.20.850">
    <property type="entry name" value="Protein of unknown function DUF3861"/>
    <property type="match status" value="1"/>
</dbReference>
<evidence type="ECO:0000313" key="2">
    <source>
        <dbReference type="Proteomes" id="UP000568106"/>
    </source>
</evidence>
<name>A0A7W8IG23_9BACT</name>
<dbReference type="Pfam" id="PF12977">
    <property type="entry name" value="DUF3861"/>
    <property type="match status" value="1"/>
</dbReference>
<gene>
    <name evidence="1" type="ORF">HDF09_001166</name>
</gene>
<accession>A0A7W8IG23</accession>
<dbReference type="InterPro" id="IPR038194">
    <property type="entry name" value="DUF3861_sf"/>
</dbReference>
<reference evidence="1" key="1">
    <citation type="submission" date="2020-08" db="EMBL/GenBank/DDBJ databases">
        <title>Genomic Encyclopedia of Type Strains, Phase IV (KMG-V): Genome sequencing to study the core and pangenomes of soil and plant-associated prokaryotes.</title>
        <authorList>
            <person name="Whitman W."/>
        </authorList>
    </citation>
    <scope>NUCLEOTIDE SEQUENCE [LARGE SCALE GENOMIC DNA]</scope>
    <source>
        <strain evidence="1">M8UP27</strain>
    </source>
</reference>
<dbReference type="InterPro" id="IPR024476">
    <property type="entry name" value="DUF3861"/>
</dbReference>
<comment type="caution">
    <text evidence="1">The sequence shown here is derived from an EMBL/GenBank/DDBJ whole genome shotgun (WGS) entry which is preliminary data.</text>
</comment>
<dbReference type="AlphaFoldDB" id="A0A7W8IG23"/>
<evidence type="ECO:0008006" key="3">
    <source>
        <dbReference type="Google" id="ProtNLM"/>
    </source>
</evidence>
<proteinExistence type="predicted"/>
<dbReference type="EMBL" id="JACHDY010000001">
    <property type="protein sequence ID" value="MBB5316516.1"/>
    <property type="molecule type" value="Genomic_DNA"/>
</dbReference>
<protein>
    <recommendedName>
        <fullName evidence="3">DUF3861 family protein</fullName>
    </recommendedName>
</protein>
<keyword evidence="2" id="KW-1185">Reference proteome</keyword>
<dbReference type="Proteomes" id="UP000568106">
    <property type="component" value="Unassembled WGS sequence"/>
</dbReference>
<sequence>MNSYRYRVTVEALTGAKGEPVEGRTLSFEAANHDDILGIVERMRARLPFDSDTVASLGVGLKLFSEVALMQRNDPMFATIRPALGEFVRGLKQRPETVGSGGPGRLL</sequence>